<dbReference type="InterPro" id="IPR032466">
    <property type="entry name" value="Metal_Hydrolase"/>
</dbReference>
<accession>A0A517DYX2</accession>
<evidence type="ECO:0000313" key="2">
    <source>
        <dbReference type="EMBL" id="QDR82560.1"/>
    </source>
</evidence>
<evidence type="ECO:0000313" key="3">
    <source>
        <dbReference type="Proteomes" id="UP000320776"/>
    </source>
</evidence>
<keyword evidence="3" id="KW-1185">Reference proteome</keyword>
<dbReference type="PANTHER" id="PTHR22642:SF2">
    <property type="entry name" value="PROTEIN LONG AFTER FAR-RED 3"/>
    <property type="match status" value="1"/>
</dbReference>
<dbReference type="SUPFAM" id="SSF51338">
    <property type="entry name" value="Composite domain of metallo-dependent hydrolases"/>
    <property type="match status" value="1"/>
</dbReference>
<dbReference type="EMBL" id="CP036259">
    <property type="protein sequence ID" value="QDR82560.1"/>
    <property type="molecule type" value="Genomic_DNA"/>
</dbReference>
<keyword evidence="2" id="KW-0378">Hydrolase</keyword>
<dbReference type="Gene3D" id="3.20.20.140">
    <property type="entry name" value="Metal-dependent hydrolases"/>
    <property type="match status" value="1"/>
</dbReference>
<dbReference type="SUPFAM" id="SSF51556">
    <property type="entry name" value="Metallo-dependent hydrolases"/>
    <property type="match status" value="1"/>
</dbReference>
<dbReference type="KEGG" id="sted:SPTER_39880"/>
<feature type="domain" description="Amidohydrolase 3" evidence="1">
    <location>
        <begin position="54"/>
        <end position="562"/>
    </location>
</feature>
<dbReference type="InterPro" id="IPR013108">
    <property type="entry name" value="Amidohydro_3"/>
</dbReference>
<dbReference type="Pfam" id="PF07969">
    <property type="entry name" value="Amidohydro_3"/>
    <property type="match status" value="1"/>
</dbReference>
<dbReference type="EC" id="3.5.1.91" evidence="2"/>
<proteinExistence type="predicted"/>
<dbReference type="InterPro" id="IPR011059">
    <property type="entry name" value="Metal-dep_hydrolase_composite"/>
</dbReference>
<dbReference type="OrthoDB" id="9767366at2"/>
<name>A0A517DYX2_9FIRM</name>
<dbReference type="InterPro" id="IPR033932">
    <property type="entry name" value="YtcJ-like"/>
</dbReference>
<dbReference type="RefSeq" id="WP_144351935.1">
    <property type="nucleotide sequence ID" value="NZ_CP036259.1"/>
</dbReference>
<evidence type="ECO:0000259" key="1">
    <source>
        <dbReference type="Pfam" id="PF07969"/>
    </source>
</evidence>
<dbReference type="Gene3D" id="2.30.40.10">
    <property type="entry name" value="Urease, subunit C, domain 1"/>
    <property type="match status" value="1"/>
</dbReference>
<gene>
    <name evidence="2" type="primary">nfdA</name>
    <name evidence="2" type="ORF">SPTER_39880</name>
</gene>
<sequence>MTTGRLADMVMMNGVIYTADPHDTVHQAIAVKGEKILFVGSNEQITAYIDDATETIDLQGKMVIPGLIDSHIHPPGIALTELYEVQLFGINTLEGYLAAVRDFIRQQPDIKAVFGQGWLWSAFTGEDLNKGPRKEYLDAVAPDIPVILRAMDGHSWWVNSKALAVSGITTATQAPEGGVIEKDTVSGELWGTVKESAISLVMQPQYTLEQYIQAMAAFQSRMHSFGITGILAILGRFMPLILQALQHLARQGQLSLHVRGAIMVRPQADLHSQLEAIGDLQAEYHSSNFRITTAKFFADGVVEGGTGYLLAPYTLATGKGPDYYGRFLWDGGGLDAAFAAANRRGLQIHVHSIGDGATRKVLDALAAARQLVPAGDFRNTITHLQLVAPDDIMRFKQLQVLASVQPYWHFKGPNWWHNVDYRLLGARAEYEYPLQAFVAAGVPIISSSDYPITPVPNPLFAIETGVTRNIFDGRVYGVEDITDREDERYLLNKAERVTVAAMLRSFTINGAYSLFIEHETGSLEAGKQADMVVLAQNLLAINPIAIDKVKVLRTYFAGRLVYQRAATGESHEATGVYG</sequence>
<protein>
    <submittedName>
        <fullName evidence="2">N-substituted formamide deformylase</fullName>
        <ecNumber evidence="2">3.5.1.91</ecNumber>
    </submittedName>
</protein>
<dbReference type="PANTHER" id="PTHR22642">
    <property type="entry name" value="IMIDAZOLONEPROPIONASE"/>
    <property type="match status" value="1"/>
</dbReference>
<dbReference type="AlphaFoldDB" id="A0A517DYX2"/>
<dbReference type="Gene3D" id="3.10.310.70">
    <property type="match status" value="1"/>
</dbReference>
<reference evidence="2 3" key="1">
    <citation type="submission" date="2019-02" db="EMBL/GenBank/DDBJ databases">
        <title>Closed genome of Sporomusa termitida DSM 4440.</title>
        <authorList>
            <person name="Poehlein A."/>
            <person name="Daniel R."/>
        </authorList>
    </citation>
    <scope>NUCLEOTIDE SEQUENCE [LARGE SCALE GENOMIC DNA]</scope>
    <source>
        <strain evidence="2 3">DSM 4440</strain>
    </source>
</reference>
<organism evidence="2 3">
    <name type="scientific">Sporomusa termitida</name>
    <dbReference type="NCBI Taxonomy" id="2377"/>
    <lineage>
        <taxon>Bacteria</taxon>
        <taxon>Bacillati</taxon>
        <taxon>Bacillota</taxon>
        <taxon>Negativicutes</taxon>
        <taxon>Selenomonadales</taxon>
        <taxon>Sporomusaceae</taxon>
        <taxon>Sporomusa</taxon>
    </lineage>
</organism>
<dbReference type="Proteomes" id="UP000320776">
    <property type="component" value="Chromosome"/>
</dbReference>
<dbReference type="GO" id="GO:0016810">
    <property type="term" value="F:hydrolase activity, acting on carbon-nitrogen (but not peptide) bonds"/>
    <property type="evidence" value="ECO:0007669"/>
    <property type="project" value="InterPro"/>
</dbReference>
<dbReference type="CDD" id="cd01300">
    <property type="entry name" value="YtcJ_like"/>
    <property type="match status" value="1"/>
</dbReference>